<evidence type="ECO:0000256" key="2">
    <source>
        <dbReference type="ARBA" id="ARBA00022475"/>
    </source>
</evidence>
<sequence length="210" mass="22414">MIEPSVLLAFVPAALALNVAPGPDSIYTLKRSVSDGRTAGVAAAAGTSTGCLVHTTAAVLGLSAVLKASALAFTAVKIVGAAYLVYLGIETLRNREEFEIAPETDSQTHGESFRQAFTINVLNPKVAVFFLAFLPQFVRPSGSFGLQIFTLGVLFGTLGFCYQAILAVFSSRARRMITERQRVRNVLRYASASVLVWFGVALALEERPGV</sequence>
<protein>
    <submittedName>
        <fullName evidence="7">Threonine/homoserine/homoserine lactone efflux protein</fullName>
    </submittedName>
</protein>
<evidence type="ECO:0000256" key="1">
    <source>
        <dbReference type="ARBA" id="ARBA00004651"/>
    </source>
</evidence>
<dbReference type="AlphaFoldDB" id="A0A1N6W8E1"/>
<dbReference type="Proteomes" id="UP000186914">
    <property type="component" value="Unassembled WGS sequence"/>
</dbReference>
<dbReference type="EMBL" id="FTNO01000001">
    <property type="protein sequence ID" value="SIQ86282.1"/>
    <property type="molecule type" value="Genomic_DNA"/>
</dbReference>
<keyword evidence="5 6" id="KW-0472">Membrane</keyword>
<comment type="subcellular location">
    <subcellularLocation>
        <location evidence="1">Cell membrane</location>
        <topology evidence="1">Multi-pass membrane protein</topology>
    </subcellularLocation>
</comment>
<feature type="transmembrane region" description="Helical" evidence="6">
    <location>
        <begin position="144"/>
        <end position="165"/>
    </location>
</feature>
<dbReference type="GO" id="GO:0005886">
    <property type="term" value="C:plasma membrane"/>
    <property type="evidence" value="ECO:0007669"/>
    <property type="project" value="UniProtKB-SubCell"/>
</dbReference>
<feature type="transmembrane region" description="Helical" evidence="6">
    <location>
        <begin position="70"/>
        <end position="89"/>
    </location>
</feature>
<evidence type="ECO:0000256" key="4">
    <source>
        <dbReference type="ARBA" id="ARBA00022989"/>
    </source>
</evidence>
<dbReference type="PANTHER" id="PTHR30086:SF20">
    <property type="entry name" value="ARGININE EXPORTER PROTEIN ARGO-RELATED"/>
    <property type="match status" value="1"/>
</dbReference>
<dbReference type="InterPro" id="IPR001123">
    <property type="entry name" value="LeuE-type"/>
</dbReference>
<keyword evidence="3 6" id="KW-0812">Transmembrane</keyword>
<evidence type="ECO:0000256" key="3">
    <source>
        <dbReference type="ARBA" id="ARBA00022692"/>
    </source>
</evidence>
<gene>
    <name evidence="7" type="ORF">SAMN05421858_0632</name>
</gene>
<dbReference type="PANTHER" id="PTHR30086">
    <property type="entry name" value="ARGININE EXPORTER PROTEIN ARGO"/>
    <property type="match status" value="1"/>
</dbReference>
<feature type="transmembrane region" description="Helical" evidence="6">
    <location>
        <begin position="117"/>
        <end position="138"/>
    </location>
</feature>
<evidence type="ECO:0000256" key="6">
    <source>
        <dbReference type="SAM" id="Phobius"/>
    </source>
</evidence>
<accession>A0A1N6W8E1</accession>
<reference evidence="8" key="1">
    <citation type="submission" date="2017-01" db="EMBL/GenBank/DDBJ databases">
        <authorList>
            <person name="Varghese N."/>
            <person name="Submissions S."/>
        </authorList>
    </citation>
    <scope>NUCLEOTIDE SEQUENCE [LARGE SCALE GENOMIC DNA]</scope>
    <source>
        <strain evidence="8">CGMCC 1.7737</strain>
    </source>
</reference>
<dbReference type="OrthoDB" id="202606at2157"/>
<dbReference type="Pfam" id="PF01810">
    <property type="entry name" value="LysE"/>
    <property type="match status" value="1"/>
</dbReference>
<proteinExistence type="predicted"/>
<keyword evidence="2" id="KW-1003">Cell membrane</keyword>
<keyword evidence="4 6" id="KW-1133">Transmembrane helix</keyword>
<dbReference type="RefSeq" id="WP_076427854.1">
    <property type="nucleotide sequence ID" value="NZ_FTNO01000001.1"/>
</dbReference>
<evidence type="ECO:0000256" key="5">
    <source>
        <dbReference type="ARBA" id="ARBA00023136"/>
    </source>
</evidence>
<dbReference type="GO" id="GO:0015171">
    <property type="term" value="F:amino acid transmembrane transporter activity"/>
    <property type="evidence" value="ECO:0007669"/>
    <property type="project" value="TreeGrafter"/>
</dbReference>
<evidence type="ECO:0000313" key="7">
    <source>
        <dbReference type="EMBL" id="SIQ86282.1"/>
    </source>
</evidence>
<evidence type="ECO:0000313" key="8">
    <source>
        <dbReference type="Proteomes" id="UP000186914"/>
    </source>
</evidence>
<feature type="transmembrane region" description="Helical" evidence="6">
    <location>
        <begin position="186"/>
        <end position="204"/>
    </location>
</feature>
<name>A0A1N6W8E1_9EURY</name>
<organism evidence="7 8">
    <name type="scientific">Haladaptatus litoreus</name>
    <dbReference type="NCBI Taxonomy" id="553468"/>
    <lineage>
        <taxon>Archaea</taxon>
        <taxon>Methanobacteriati</taxon>
        <taxon>Methanobacteriota</taxon>
        <taxon>Stenosarchaea group</taxon>
        <taxon>Halobacteria</taxon>
        <taxon>Halobacteriales</taxon>
        <taxon>Haladaptataceae</taxon>
        <taxon>Haladaptatus</taxon>
    </lineage>
</organism>
<dbReference type="PIRSF" id="PIRSF006324">
    <property type="entry name" value="LeuE"/>
    <property type="match status" value="1"/>
</dbReference>
<keyword evidence="8" id="KW-1185">Reference proteome</keyword>